<dbReference type="Pfam" id="PF24518">
    <property type="entry name" value="Ig_CD22"/>
    <property type="match status" value="1"/>
</dbReference>
<dbReference type="Proteomes" id="UP000694402">
    <property type="component" value="Unassembled WGS sequence"/>
</dbReference>
<evidence type="ECO:0000256" key="1">
    <source>
        <dbReference type="ARBA" id="ARBA00040106"/>
    </source>
</evidence>
<feature type="domain" description="Ig-like" evidence="8">
    <location>
        <begin position="126"/>
        <end position="204"/>
    </location>
</feature>
<dbReference type="SMART" id="SM00409">
    <property type="entry name" value="IG"/>
    <property type="match status" value="2"/>
</dbReference>
<evidence type="ECO:0000256" key="6">
    <source>
        <dbReference type="SAM" id="Phobius"/>
    </source>
</evidence>
<protein>
    <recommendedName>
        <fullName evidence="1">B-cell receptor CD22</fullName>
    </recommendedName>
    <alternativeName>
        <fullName evidence="2">Sialic acid-binding Ig-like lectin 2</fullName>
    </alternativeName>
</protein>
<comment type="function">
    <text evidence="3">Most highly expressed siglec (sialic acid-binding immunoglobulin-like lectin) on B-cells that plays a role in various aspects of B-cell biology including differentiation, antigen presentation, and trafficking to bone marrow. Binds to alpha 2,6-linked sialic acid residues of surface molecules such as CD22 itself, CD45 and IgM in a cis configuration. Can also bind to ligands on other cells as an adhesion molecule in a trans configuration. Acts as an inhibitory coreceptor on the surface of B-cells and inhibits B-cell receptor induced signaling, characterized by inhibition of the calcium mobilization and cellular activation. Mechanistically, the immunoreceptor tyrosine-based inhibitory motif domain is phosphorylated by the Src kinase LYN, which in turn leads to the recruitment of the protein tyrosine phosphatase 1/PTPN6, leading to the negative regulation of BCR signaling. If this negative signaling from is of sufficient strength, apoptosis of the B-cell can be induced.</text>
</comment>
<dbReference type="InterPro" id="IPR007110">
    <property type="entry name" value="Ig-like_dom"/>
</dbReference>
<dbReference type="InterPro" id="IPR036179">
    <property type="entry name" value="Ig-like_dom_sf"/>
</dbReference>
<proteinExistence type="predicted"/>
<reference evidence="9" key="2">
    <citation type="submission" date="2025-08" db="UniProtKB">
        <authorList>
            <consortium name="Ensembl"/>
        </authorList>
    </citation>
    <scope>IDENTIFICATION</scope>
</reference>
<accession>A0AAZ3S9K6</accession>
<feature type="compositionally biased region" description="Acidic residues" evidence="5">
    <location>
        <begin position="365"/>
        <end position="379"/>
    </location>
</feature>
<evidence type="ECO:0000256" key="4">
    <source>
        <dbReference type="ARBA" id="ARBA00046458"/>
    </source>
</evidence>
<dbReference type="PANTHER" id="PTHR46013">
    <property type="entry name" value="VASCULAR CELL ADHESION MOLECULE 1"/>
    <property type="match status" value="1"/>
</dbReference>
<dbReference type="SUPFAM" id="SSF48726">
    <property type="entry name" value="Immunoglobulin"/>
    <property type="match status" value="2"/>
</dbReference>
<evidence type="ECO:0000256" key="3">
    <source>
        <dbReference type="ARBA" id="ARBA00045430"/>
    </source>
</evidence>
<dbReference type="Ensembl" id="ENSOTST00005133436.1">
    <property type="protein sequence ID" value="ENSOTSP00005149767.1"/>
    <property type="gene ID" value="ENSOTSG00005031166.2"/>
</dbReference>
<dbReference type="PANTHER" id="PTHR46013:SF4">
    <property type="entry name" value="B-CELL RECEPTOR CD22-RELATED"/>
    <property type="match status" value="1"/>
</dbReference>
<reference evidence="10" key="1">
    <citation type="journal article" date="2018" name="PLoS ONE">
        <title>Chinook salmon (Oncorhynchus tshawytscha) genome and transcriptome.</title>
        <authorList>
            <person name="Christensen K.A."/>
            <person name="Leong J.S."/>
            <person name="Sakhrani D."/>
            <person name="Biagi C.A."/>
            <person name="Minkley D.R."/>
            <person name="Withler R.E."/>
            <person name="Rondeau E.B."/>
            <person name="Koop B.F."/>
            <person name="Devlin R.H."/>
        </authorList>
    </citation>
    <scope>NUCLEOTIDE SEQUENCE [LARGE SCALE GENOMIC DNA]</scope>
</reference>
<evidence type="ECO:0000256" key="5">
    <source>
        <dbReference type="SAM" id="MobiDB-lite"/>
    </source>
</evidence>
<keyword evidence="6" id="KW-1133">Transmembrane helix</keyword>
<evidence type="ECO:0000256" key="2">
    <source>
        <dbReference type="ARBA" id="ARBA00041781"/>
    </source>
</evidence>
<keyword evidence="6" id="KW-0812">Transmembrane</keyword>
<keyword evidence="7" id="KW-0732">Signal</keyword>
<dbReference type="InterPro" id="IPR003599">
    <property type="entry name" value="Ig_sub"/>
</dbReference>
<dbReference type="Pfam" id="PF13927">
    <property type="entry name" value="Ig_3"/>
    <property type="match status" value="1"/>
</dbReference>
<keyword evidence="10" id="KW-1185">Reference proteome</keyword>
<reference evidence="9" key="3">
    <citation type="submission" date="2025-09" db="UniProtKB">
        <authorList>
            <consortium name="Ensembl"/>
        </authorList>
    </citation>
    <scope>IDENTIFICATION</scope>
</reference>
<sequence>MALRTTGSVLVVFLWSVTVVLSEKGWSVTYTPQSICTLKGSTVELTCSYTYPSGKVTTTLWFTKVYDVENYVSLLDDPDYKGRVMYRSDKTNGHTLTITDLRESDSATYMFRFITDQTRGKYFGSPGVTLSVTDLQVKVTTTLLSTTLTCSTTCTLTDNPNPTYIWYRNSKIVQEDSSPSYTFYFKTEDRFYCAVKGINSPAVYGPKNTSVSVSPSGEIVEGSSVTLTCSSDANPPVDKYTWYKITYKKMSMRHSGQSYTIHNISSEDREGYYCEALNIIGREHIPVHIHVTSVFPWVPVVGVGAVLTAGALLLTIYCTLKRRSTGGSDTTADTQNVRDSPSDTAPQIDAEPSDYENWSKPPQDLDSDTDPQIDAEPSDYENWREPQKNLN</sequence>
<comment type="subunit">
    <text evidence="4">Predominantly monomer of isoform CD22-beta. Also found as heterodimer of isoform CD22-beta and a shorter isoform. Interacts with PTPN6/SHP-1, LYN, SYK, PIK3R1/PIK3R2 and PLCG1 upon phosphorylation. Interacts with GRB2, INPP5D and SHC1 upon phosphorylation. May form a complex with INPP5D/SHIP, GRB2 and SHC1.</text>
</comment>
<organism evidence="9 10">
    <name type="scientific">Oncorhynchus tshawytscha</name>
    <name type="common">Chinook salmon</name>
    <name type="synonym">Salmo tshawytscha</name>
    <dbReference type="NCBI Taxonomy" id="74940"/>
    <lineage>
        <taxon>Eukaryota</taxon>
        <taxon>Metazoa</taxon>
        <taxon>Chordata</taxon>
        <taxon>Craniata</taxon>
        <taxon>Vertebrata</taxon>
        <taxon>Euteleostomi</taxon>
        <taxon>Actinopterygii</taxon>
        <taxon>Neopterygii</taxon>
        <taxon>Teleostei</taxon>
        <taxon>Protacanthopterygii</taxon>
        <taxon>Salmoniformes</taxon>
        <taxon>Salmonidae</taxon>
        <taxon>Salmoninae</taxon>
        <taxon>Oncorhynchus</taxon>
    </lineage>
</organism>
<feature type="compositionally biased region" description="Basic and acidic residues" evidence="5">
    <location>
        <begin position="381"/>
        <end position="391"/>
    </location>
</feature>
<feature type="chain" id="PRO_5044298423" description="B-cell receptor CD22" evidence="7">
    <location>
        <begin position="23"/>
        <end position="391"/>
    </location>
</feature>
<dbReference type="InterPro" id="IPR003598">
    <property type="entry name" value="Ig_sub2"/>
</dbReference>
<dbReference type="PROSITE" id="PS50835">
    <property type="entry name" value="IG_LIKE"/>
    <property type="match status" value="2"/>
</dbReference>
<dbReference type="SMART" id="SM00408">
    <property type="entry name" value="IGc2"/>
    <property type="match status" value="1"/>
</dbReference>
<evidence type="ECO:0000256" key="7">
    <source>
        <dbReference type="SAM" id="SignalP"/>
    </source>
</evidence>
<evidence type="ECO:0000259" key="8">
    <source>
        <dbReference type="PROSITE" id="PS50835"/>
    </source>
</evidence>
<dbReference type="Gene3D" id="2.60.40.10">
    <property type="entry name" value="Immunoglobulins"/>
    <property type="match status" value="2"/>
</dbReference>
<feature type="transmembrane region" description="Helical" evidence="6">
    <location>
        <begin position="294"/>
        <end position="320"/>
    </location>
</feature>
<dbReference type="InterPro" id="IPR056386">
    <property type="entry name" value="Ig_CD22"/>
</dbReference>
<feature type="domain" description="Ig-like" evidence="8">
    <location>
        <begin position="206"/>
        <end position="292"/>
    </location>
</feature>
<keyword evidence="6" id="KW-0472">Membrane</keyword>
<evidence type="ECO:0000313" key="9">
    <source>
        <dbReference type="Ensembl" id="ENSOTSP00005149767.1"/>
    </source>
</evidence>
<evidence type="ECO:0000313" key="10">
    <source>
        <dbReference type="Proteomes" id="UP000694402"/>
    </source>
</evidence>
<feature type="signal peptide" evidence="7">
    <location>
        <begin position="1"/>
        <end position="22"/>
    </location>
</feature>
<name>A0AAZ3S9K6_ONCTS</name>
<feature type="region of interest" description="Disordered" evidence="5">
    <location>
        <begin position="325"/>
        <end position="391"/>
    </location>
</feature>
<dbReference type="AlphaFoldDB" id="A0AAZ3S9K6"/>
<dbReference type="InterPro" id="IPR013783">
    <property type="entry name" value="Ig-like_fold"/>
</dbReference>
<dbReference type="GeneTree" id="ENSGT01010000222294"/>
<feature type="compositionally biased region" description="Polar residues" evidence="5">
    <location>
        <begin position="325"/>
        <end position="345"/>
    </location>
</feature>